<dbReference type="InterPro" id="IPR058548">
    <property type="entry name" value="MlaB-like_STAS"/>
</dbReference>
<evidence type="ECO:0000259" key="1">
    <source>
        <dbReference type="Pfam" id="PF13466"/>
    </source>
</evidence>
<accession>A0A7W9TKS7</accession>
<proteinExistence type="predicted"/>
<dbReference type="Pfam" id="PF13466">
    <property type="entry name" value="STAS_2"/>
    <property type="match status" value="1"/>
</dbReference>
<sequence>MTAEPQSAQPGMVITAVDARHAEVTLTGHLSTRVLCDLEEWFDDLRLQRADHWVVDMRGVTRIELACAYALLRAVTAHSGTASICGGRRPVLRTLRRVGLDKAAVIVE</sequence>
<dbReference type="Proteomes" id="UP000591537">
    <property type="component" value="Unassembled WGS sequence"/>
</dbReference>
<evidence type="ECO:0000313" key="3">
    <source>
        <dbReference type="Proteomes" id="UP000591537"/>
    </source>
</evidence>
<evidence type="ECO:0000313" key="2">
    <source>
        <dbReference type="EMBL" id="MBB6081182.1"/>
    </source>
</evidence>
<comment type="caution">
    <text evidence="2">The sequence shown here is derived from an EMBL/GenBank/DDBJ whole genome shotgun (WGS) entry which is preliminary data.</text>
</comment>
<feature type="domain" description="MlaB-like STAS" evidence="1">
    <location>
        <begin position="24"/>
        <end position="101"/>
    </location>
</feature>
<dbReference type="Gene3D" id="3.30.750.24">
    <property type="entry name" value="STAS domain"/>
    <property type="match status" value="1"/>
</dbReference>
<gene>
    <name evidence="2" type="ORF">HNR57_007133</name>
</gene>
<protein>
    <submittedName>
        <fullName evidence="2">Anti-anti-sigma regulatory factor</fullName>
    </submittedName>
</protein>
<dbReference type="RefSeq" id="WP_313675655.1">
    <property type="nucleotide sequence ID" value="NZ_BAAARS010000029.1"/>
</dbReference>
<dbReference type="AlphaFoldDB" id="A0A7W9TKS7"/>
<dbReference type="SUPFAM" id="SSF52091">
    <property type="entry name" value="SpoIIaa-like"/>
    <property type="match status" value="1"/>
</dbReference>
<keyword evidence="3" id="KW-1185">Reference proteome</keyword>
<reference evidence="2 3" key="1">
    <citation type="submission" date="2020-08" db="EMBL/GenBank/DDBJ databases">
        <title>Genomic Encyclopedia of Type Strains, Phase IV (KMG-IV): sequencing the most valuable type-strain genomes for metagenomic binning, comparative biology and taxonomic classification.</title>
        <authorList>
            <person name="Goeker M."/>
        </authorList>
    </citation>
    <scope>NUCLEOTIDE SEQUENCE [LARGE SCALE GENOMIC DNA]</scope>
    <source>
        <strain evidence="2 3">DSM 43350</strain>
    </source>
</reference>
<dbReference type="EMBL" id="JACHGV010000016">
    <property type="protein sequence ID" value="MBB6081182.1"/>
    <property type="molecule type" value="Genomic_DNA"/>
</dbReference>
<organism evidence="2 3">
    <name type="scientific">Streptomyces paradoxus</name>
    <dbReference type="NCBI Taxonomy" id="66375"/>
    <lineage>
        <taxon>Bacteria</taxon>
        <taxon>Bacillati</taxon>
        <taxon>Actinomycetota</taxon>
        <taxon>Actinomycetes</taxon>
        <taxon>Kitasatosporales</taxon>
        <taxon>Streptomycetaceae</taxon>
        <taxon>Streptomyces</taxon>
    </lineage>
</organism>
<name>A0A7W9TKS7_9ACTN</name>
<dbReference type="InterPro" id="IPR036513">
    <property type="entry name" value="STAS_dom_sf"/>
</dbReference>